<dbReference type="Proteomes" id="UP000178710">
    <property type="component" value="Unassembled WGS sequence"/>
</dbReference>
<evidence type="ECO:0000313" key="2">
    <source>
        <dbReference type="EMBL" id="OHA01682.1"/>
    </source>
</evidence>
<sequence>MRHLIKRIAGSLDVVIGIVLIWRGLWVLLDRVEYWLFGHDTLGLAVASILVGLFLVYIHDHKVDELGHI</sequence>
<name>A0A1G2KSV2_9BACT</name>
<comment type="caution">
    <text evidence="2">The sequence shown here is derived from an EMBL/GenBank/DDBJ whole genome shotgun (WGS) entry which is preliminary data.</text>
</comment>
<evidence type="ECO:0000313" key="3">
    <source>
        <dbReference type="Proteomes" id="UP000178710"/>
    </source>
</evidence>
<dbReference type="AlphaFoldDB" id="A0A1G2KSV2"/>
<protein>
    <submittedName>
        <fullName evidence="2">Uncharacterized protein</fullName>
    </submittedName>
</protein>
<feature type="transmembrane region" description="Helical" evidence="1">
    <location>
        <begin position="12"/>
        <end position="29"/>
    </location>
</feature>
<keyword evidence="1" id="KW-0472">Membrane</keyword>
<accession>A0A1G2KSV2</accession>
<evidence type="ECO:0000256" key="1">
    <source>
        <dbReference type="SAM" id="Phobius"/>
    </source>
</evidence>
<organism evidence="2 3">
    <name type="scientific">Candidatus Sungbacteria bacterium RIFCSPHIGHO2_02_FULL_49_20</name>
    <dbReference type="NCBI Taxonomy" id="1802272"/>
    <lineage>
        <taxon>Bacteria</taxon>
        <taxon>Candidatus Sungiibacteriota</taxon>
    </lineage>
</organism>
<feature type="transmembrane region" description="Helical" evidence="1">
    <location>
        <begin position="41"/>
        <end position="58"/>
    </location>
</feature>
<keyword evidence="1" id="KW-1133">Transmembrane helix</keyword>
<gene>
    <name evidence="2" type="ORF">A3C12_02140</name>
</gene>
<reference evidence="2 3" key="1">
    <citation type="journal article" date="2016" name="Nat. Commun.">
        <title>Thousands of microbial genomes shed light on interconnected biogeochemical processes in an aquifer system.</title>
        <authorList>
            <person name="Anantharaman K."/>
            <person name="Brown C.T."/>
            <person name="Hug L.A."/>
            <person name="Sharon I."/>
            <person name="Castelle C.J."/>
            <person name="Probst A.J."/>
            <person name="Thomas B.C."/>
            <person name="Singh A."/>
            <person name="Wilkins M.J."/>
            <person name="Karaoz U."/>
            <person name="Brodie E.L."/>
            <person name="Williams K.H."/>
            <person name="Hubbard S.S."/>
            <person name="Banfield J.F."/>
        </authorList>
    </citation>
    <scope>NUCLEOTIDE SEQUENCE [LARGE SCALE GENOMIC DNA]</scope>
</reference>
<keyword evidence="1" id="KW-0812">Transmembrane</keyword>
<dbReference type="EMBL" id="MHQK01000021">
    <property type="protein sequence ID" value="OHA01682.1"/>
    <property type="molecule type" value="Genomic_DNA"/>
</dbReference>
<proteinExistence type="predicted"/>